<gene>
    <name evidence="1" type="ORF">DealDRAFT_0395</name>
</gene>
<evidence type="ECO:0008006" key="3">
    <source>
        <dbReference type="Google" id="ProtNLM"/>
    </source>
</evidence>
<dbReference type="AlphaFoldDB" id="C0GD36"/>
<keyword evidence="2" id="KW-1185">Reference proteome</keyword>
<protein>
    <recommendedName>
        <fullName evidence="3">ATP-binding protein</fullName>
    </recommendedName>
</protein>
<name>C0GD36_DETAL</name>
<comment type="caution">
    <text evidence="1">The sequence shown here is derived from an EMBL/GenBank/DDBJ whole genome shotgun (WGS) entry which is preliminary data.</text>
</comment>
<dbReference type="RefSeq" id="WP_008514333.1">
    <property type="nucleotide sequence ID" value="NZ_ACJM01000001.1"/>
</dbReference>
<dbReference type="Proteomes" id="UP000006443">
    <property type="component" value="Unassembled WGS sequence"/>
</dbReference>
<dbReference type="InterPro" id="IPR027417">
    <property type="entry name" value="P-loop_NTPase"/>
</dbReference>
<organism evidence="1 2">
    <name type="scientific">Dethiobacter alkaliphilus AHT 1</name>
    <dbReference type="NCBI Taxonomy" id="555088"/>
    <lineage>
        <taxon>Bacteria</taxon>
        <taxon>Bacillati</taxon>
        <taxon>Bacillota</taxon>
        <taxon>Dethiobacteria</taxon>
        <taxon>Dethiobacterales</taxon>
        <taxon>Dethiobacteraceae</taxon>
        <taxon>Dethiobacter</taxon>
    </lineage>
</organism>
<dbReference type="eggNOG" id="COG1119">
    <property type="taxonomic scope" value="Bacteria"/>
</dbReference>
<evidence type="ECO:0000313" key="1">
    <source>
        <dbReference type="EMBL" id="EEG79121.1"/>
    </source>
</evidence>
<reference evidence="1 2" key="1">
    <citation type="submission" date="2009-02" db="EMBL/GenBank/DDBJ databases">
        <title>Sequencing of the draft genome and assembly of Dethiobacter alkaliphilus AHT 1.</title>
        <authorList>
            <consortium name="US DOE Joint Genome Institute (JGI-PGF)"/>
            <person name="Lucas S."/>
            <person name="Copeland A."/>
            <person name="Lapidus A."/>
            <person name="Glavina del Rio T."/>
            <person name="Dalin E."/>
            <person name="Tice H."/>
            <person name="Bruce D."/>
            <person name="Goodwin L."/>
            <person name="Pitluck S."/>
            <person name="Larimer F."/>
            <person name="Land M.L."/>
            <person name="Hauser L."/>
            <person name="Muyzer G."/>
        </authorList>
    </citation>
    <scope>NUCLEOTIDE SEQUENCE [LARGE SCALE GENOMIC DNA]</scope>
    <source>
        <strain evidence="1 2">AHT 1</strain>
    </source>
</reference>
<evidence type="ECO:0000313" key="2">
    <source>
        <dbReference type="Proteomes" id="UP000006443"/>
    </source>
</evidence>
<accession>C0GD36</accession>
<dbReference type="EMBL" id="ACJM01000001">
    <property type="protein sequence ID" value="EEG79121.1"/>
    <property type="molecule type" value="Genomic_DNA"/>
</dbReference>
<dbReference type="Gene3D" id="3.40.50.300">
    <property type="entry name" value="P-loop containing nucleotide triphosphate hydrolases"/>
    <property type="match status" value="1"/>
</dbReference>
<proteinExistence type="predicted"/>
<dbReference type="SUPFAM" id="SSF52540">
    <property type="entry name" value="P-loop containing nucleoside triphosphate hydrolases"/>
    <property type="match status" value="1"/>
</dbReference>
<dbReference type="STRING" id="555088.DealDRAFT_0395"/>
<sequence>MTNINNSAVKNMERPKRFFRSIRLDSDINDINNLSGYSLTNHVLYVLGRIEEGVNDHAKERAFTLTGPYGSGKSAFALFLCHLLNNKSYDGSNIAFDLLKNQDLRLSENYANTLDGNGLYPVVLTLRRAPLSYSILEGLVFALHKVRQSKSVRNLIVEIKNDLSHANLSGEIIKARIAAFIDVLPKHYKGMVLVLDELGKALEYAARYTGEDVYLLQELAEFASRSGDKPFLLFGILHQSFEQYGEYLDHAARQEWAKIQGRFCDIAFIEPPEQQIRLAVQAISSLEIDIHADEKERASSVSRKLIEKGYIPSGLKPREVQDIASSSYPLHLTVLFALPHLFKRFAQNERSLFAYLLSKETFGLQEQLAKSSGDFIRLPNLFDYFHANISNNITKQAYSRRWIEVADALERTPDLTSEEVSVLKTIGLLGILGEISFMSATREFISIALSDEIQDKTIEECLASLQKRSLIVFRRYNNTYKIWEGSDVDIEARLEDGRRNTQGLLLADDLQKFLPKRPLVARRHSHEKGAMRYFELRYIDSMVQAKHLLPSEGIDGVIVCCLPSMRDQIDTFVNWVKNEEICQLKNVLIVVPQQIGTLRDAASELRAIHWVWQNTPELRDDRIARRELAERNTLIEQMLTQAVQHILDPRPEPNGSNAAWYYMGEIEKVESLRGISELLSRVMDKVYSDSPTIKNELINRRGISAAAAAARRNLVERMLSNENELLLGMEGYPPERSIYESVLKASGIHQPGDQCWNLPSANDSLNLYPAFKRMEELVFSSLDEPYSIEKLLKDLSGPPIGVMPGVFPVLLVAFMLSFPDEISLYREGVFIPEPNIADFEVLMRRPELYAVAGSRLEGERMLVVQRIANSLRVRPTTLSVARALIGMLKSLPDHAWRTRKLPGEVLKLRTAIEQARSPEKLLFVDIPEAVGEEPFTDQPVDSNEHIIRFFNKLNEAITSWREVTDTHIAKASKELLAACNMPEGVEGWKALIQTAHDLKSKPVSDKLNPLITRLTTPNEINAVVESVLAQIANRPPRSWTDKEVDDFPELAKQIGNELITFTQKYAVLTDDEEAACEKLIDQLKTNLREDSSPQIIRVALSRLLQEY</sequence>